<feature type="compositionally biased region" description="Basic and acidic residues" evidence="2">
    <location>
        <begin position="337"/>
        <end position="347"/>
    </location>
</feature>
<dbReference type="InterPro" id="IPR006143">
    <property type="entry name" value="RND_pump_MFP"/>
</dbReference>
<dbReference type="InterPro" id="IPR058636">
    <property type="entry name" value="Beta-barrel_YknX"/>
</dbReference>
<dbReference type="Proteomes" id="UP000177230">
    <property type="component" value="Unassembled WGS sequence"/>
</dbReference>
<dbReference type="PANTHER" id="PTHR30469">
    <property type="entry name" value="MULTIDRUG RESISTANCE PROTEIN MDTA"/>
    <property type="match status" value="1"/>
</dbReference>
<evidence type="ECO:0000313" key="8">
    <source>
        <dbReference type="Proteomes" id="UP000177230"/>
    </source>
</evidence>
<feature type="domain" description="YknX-like beta-barrel" evidence="6">
    <location>
        <begin position="212"/>
        <end position="293"/>
    </location>
</feature>
<sequence length="420" mass="45138">MINFKSKKLWIITAASLLVVILVVSNIVKGTKKLAVQSAQVKKGEIVSIVSAPGNVKAETEVQISAYVMGKISRLPVKEGDLVKKGQILVQIDPTSYAAQVKQARASLELAKANLAQTELIYKRKQELFAAGLISQEENEATTTQFNLDRARLTQAEASLEQAQDTYSKTTITSPINGTVVQLNVEVGEVVVTGTMNNAGSVIMVVADMSQMEVESQVDESDVKDIKIGQPAEIEVDAIIGKTFKGEVSEVGNAAISSVISSSSNASVNYTVKVRFIDRSDDLKSGMSANVDITTSNKKDIILIPIQSVVMRKVDSERKAAERKKGKEKGGALAGEKTSDGKKAKEKEQEVVYVVEKGKAVIIPVTTGISDQENIEVLSGLSDGQEVIKGPFSVLRNLKHHDKVKVTKDQAAGKQGSRGK</sequence>
<dbReference type="Pfam" id="PF25990">
    <property type="entry name" value="Beta-barrel_YknX"/>
    <property type="match status" value="1"/>
</dbReference>
<evidence type="ECO:0000256" key="2">
    <source>
        <dbReference type="SAM" id="MobiDB-lite"/>
    </source>
</evidence>
<organism evidence="7 8">
    <name type="scientific">Candidatus Edwardsbacteria bacterium GWF2_54_11</name>
    <dbReference type="NCBI Taxonomy" id="1817851"/>
    <lineage>
        <taxon>Bacteria</taxon>
        <taxon>Candidatus Edwardsiibacteriota</taxon>
    </lineage>
</organism>
<feature type="region of interest" description="Disordered" evidence="2">
    <location>
        <begin position="315"/>
        <end position="347"/>
    </location>
</feature>
<name>A0A1F5R3C2_9BACT</name>
<comment type="similarity">
    <text evidence="1">Belongs to the membrane fusion protein (MFP) (TC 8.A.1) family.</text>
</comment>
<dbReference type="InterPro" id="IPR058625">
    <property type="entry name" value="MdtA-like_BSH"/>
</dbReference>
<dbReference type="GO" id="GO:0015562">
    <property type="term" value="F:efflux transmembrane transporter activity"/>
    <property type="evidence" value="ECO:0007669"/>
    <property type="project" value="TreeGrafter"/>
</dbReference>
<dbReference type="Pfam" id="PF25876">
    <property type="entry name" value="HH_MFP_RND"/>
    <property type="match status" value="1"/>
</dbReference>
<dbReference type="PANTHER" id="PTHR30469:SF33">
    <property type="entry name" value="SLR1207 PROTEIN"/>
    <property type="match status" value="1"/>
</dbReference>
<dbReference type="SUPFAM" id="SSF111369">
    <property type="entry name" value="HlyD-like secretion proteins"/>
    <property type="match status" value="1"/>
</dbReference>
<evidence type="ECO:0000259" key="6">
    <source>
        <dbReference type="Pfam" id="PF25990"/>
    </source>
</evidence>
<dbReference type="PRINTS" id="PR01490">
    <property type="entry name" value="RTXTOXIND"/>
</dbReference>
<dbReference type="GO" id="GO:1990281">
    <property type="term" value="C:efflux pump complex"/>
    <property type="evidence" value="ECO:0007669"/>
    <property type="project" value="TreeGrafter"/>
</dbReference>
<protein>
    <submittedName>
        <fullName evidence="7">Uncharacterized protein</fullName>
    </submittedName>
</protein>
<gene>
    <name evidence="7" type="ORF">A2024_01340</name>
</gene>
<dbReference type="Gene3D" id="2.40.420.20">
    <property type="match status" value="1"/>
</dbReference>
<evidence type="ECO:0000259" key="3">
    <source>
        <dbReference type="Pfam" id="PF25876"/>
    </source>
</evidence>
<dbReference type="Gene3D" id="1.10.287.470">
    <property type="entry name" value="Helix hairpin bin"/>
    <property type="match status" value="1"/>
</dbReference>
<evidence type="ECO:0000259" key="5">
    <source>
        <dbReference type="Pfam" id="PF25975"/>
    </source>
</evidence>
<accession>A0A1F5R3C2</accession>
<proteinExistence type="inferred from homology"/>
<evidence type="ECO:0000313" key="7">
    <source>
        <dbReference type="EMBL" id="OGF08899.1"/>
    </source>
</evidence>
<evidence type="ECO:0000256" key="1">
    <source>
        <dbReference type="ARBA" id="ARBA00009477"/>
    </source>
</evidence>
<feature type="domain" description="Multidrug resistance protein MdtA-like alpha-helical hairpin" evidence="3">
    <location>
        <begin position="101"/>
        <end position="164"/>
    </location>
</feature>
<dbReference type="Gene3D" id="2.40.30.170">
    <property type="match status" value="1"/>
</dbReference>
<reference evidence="7 8" key="1">
    <citation type="journal article" date="2016" name="Nat. Commun.">
        <title>Thousands of microbial genomes shed light on interconnected biogeochemical processes in an aquifer system.</title>
        <authorList>
            <person name="Anantharaman K."/>
            <person name="Brown C.T."/>
            <person name="Hug L.A."/>
            <person name="Sharon I."/>
            <person name="Castelle C.J."/>
            <person name="Probst A.J."/>
            <person name="Thomas B.C."/>
            <person name="Singh A."/>
            <person name="Wilkins M.J."/>
            <person name="Karaoz U."/>
            <person name="Brodie E.L."/>
            <person name="Williams K.H."/>
            <person name="Hubbard S.S."/>
            <person name="Banfield J.F."/>
        </authorList>
    </citation>
    <scope>NUCLEOTIDE SEQUENCE [LARGE SCALE GENOMIC DNA]</scope>
</reference>
<dbReference type="Pfam" id="PF25975">
    <property type="entry name" value="CzcB_C"/>
    <property type="match status" value="1"/>
</dbReference>
<feature type="domain" description="Multidrug resistance protein MdtA-like barrel-sandwich hybrid" evidence="4">
    <location>
        <begin position="61"/>
        <end position="197"/>
    </location>
</feature>
<dbReference type="Pfam" id="PF25917">
    <property type="entry name" value="BSH_RND"/>
    <property type="match status" value="1"/>
</dbReference>
<dbReference type="Gene3D" id="2.40.50.100">
    <property type="match status" value="1"/>
</dbReference>
<evidence type="ECO:0000259" key="4">
    <source>
        <dbReference type="Pfam" id="PF25917"/>
    </source>
</evidence>
<dbReference type="AlphaFoldDB" id="A0A1F5R3C2"/>
<feature type="compositionally biased region" description="Basic and acidic residues" evidence="2">
    <location>
        <begin position="315"/>
        <end position="330"/>
    </location>
</feature>
<dbReference type="NCBIfam" id="TIGR01730">
    <property type="entry name" value="RND_mfp"/>
    <property type="match status" value="1"/>
</dbReference>
<dbReference type="InterPro" id="IPR058649">
    <property type="entry name" value="CzcB_C"/>
</dbReference>
<comment type="caution">
    <text evidence="7">The sequence shown here is derived from an EMBL/GenBank/DDBJ whole genome shotgun (WGS) entry which is preliminary data.</text>
</comment>
<feature type="domain" description="CzcB-like C-terminal circularly permuted SH3-like" evidence="5">
    <location>
        <begin position="347"/>
        <end position="388"/>
    </location>
</feature>
<dbReference type="EMBL" id="MFFM01000046">
    <property type="protein sequence ID" value="OGF08899.1"/>
    <property type="molecule type" value="Genomic_DNA"/>
</dbReference>
<dbReference type="InterPro" id="IPR058624">
    <property type="entry name" value="MdtA-like_HH"/>
</dbReference>